<protein>
    <submittedName>
        <fullName evidence="2">DUF3991 domain-containing protein</fullName>
    </submittedName>
</protein>
<dbReference type="Pfam" id="PF13155">
    <property type="entry name" value="Toprim_2"/>
    <property type="match status" value="1"/>
</dbReference>
<dbReference type="Proteomes" id="UP000559860">
    <property type="component" value="Unassembled WGS sequence"/>
</dbReference>
<evidence type="ECO:0000313" key="2">
    <source>
        <dbReference type="EMBL" id="MBB2169990.1"/>
    </source>
</evidence>
<evidence type="ECO:0000259" key="1">
    <source>
        <dbReference type="Pfam" id="PF13154"/>
    </source>
</evidence>
<feature type="domain" description="DUF3991" evidence="1">
    <location>
        <begin position="136"/>
        <end position="201"/>
    </location>
</feature>
<evidence type="ECO:0000313" key="3">
    <source>
        <dbReference type="Proteomes" id="UP000559860"/>
    </source>
</evidence>
<comment type="caution">
    <text evidence="2">The sequence shown here is derived from an EMBL/GenBank/DDBJ whole genome shotgun (WGS) entry which is preliminary data.</text>
</comment>
<dbReference type="SUPFAM" id="SSF56731">
    <property type="entry name" value="DNA primase core"/>
    <property type="match status" value="1"/>
</dbReference>
<organism evidence="2 3">
    <name type="scientific">Gluconacetobacter aggeris</name>
    <dbReference type="NCBI Taxonomy" id="1286186"/>
    <lineage>
        <taxon>Bacteria</taxon>
        <taxon>Pseudomonadati</taxon>
        <taxon>Pseudomonadota</taxon>
        <taxon>Alphaproteobacteria</taxon>
        <taxon>Acetobacterales</taxon>
        <taxon>Acetobacteraceae</taxon>
        <taxon>Gluconacetobacter</taxon>
    </lineage>
</organism>
<gene>
    <name evidence="2" type="ORF">HLH36_16830</name>
</gene>
<dbReference type="CDD" id="cd00188">
    <property type="entry name" value="TOPRIM"/>
    <property type="match status" value="1"/>
</dbReference>
<dbReference type="EMBL" id="JABEQD010000015">
    <property type="protein sequence ID" value="MBB2169990.1"/>
    <property type="molecule type" value="Genomic_DNA"/>
</dbReference>
<dbReference type="Pfam" id="PF13154">
    <property type="entry name" value="DUF3991"/>
    <property type="match status" value="1"/>
</dbReference>
<dbReference type="Gene3D" id="3.40.1360.10">
    <property type="match status" value="1"/>
</dbReference>
<proteinExistence type="predicted"/>
<name>A0A7W4IVS7_9PROT</name>
<accession>A0A7W4IVS7</accession>
<reference evidence="2 3" key="1">
    <citation type="submission" date="2020-04" db="EMBL/GenBank/DDBJ databases">
        <title>Description of novel Gluconacetobacter.</title>
        <authorList>
            <person name="Sombolestani A."/>
        </authorList>
    </citation>
    <scope>NUCLEOTIDE SEQUENCE [LARGE SCALE GENOMIC DNA]</scope>
    <source>
        <strain evidence="2 3">LMG 27801</strain>
    </source>
</reference>
<dbReference type="RefSeq" id="WP_182987456.1">
    <property type="nucleotide sequence ID" value="NZ_JABEQD010000015.1"/>
</dbReference>
<keyword evidence="3" id="KW-1185">Reference proteome</keyword>
<sequence length="322" mass="35060">MARFELSDDDRANIASGVPCAALLERHGYALDRSESTRNCLKYRAATGYPIIVNHHGRGWWDTGSNEKGDVFDLIRRLEPALSWRDACAELGKMIGVEPEGAVFVRERKAKGGCDAPPAPRWERCAVLAPGSQAWTYLTVERALPEWVVRRAVAAGVVRDGLHAAWFCHRDAQGQICGAELRGPERHLCLKGTVKTLFRYMPGGAPVVRRLVVTEAALDALSFAALDGGRTVDTLYTSTAGGMGPETEEALRAHLRAMAREPGARLVIATDNDKAGDRYAARLASLADDSGVPWTRELPAWGMNDFNDVLRRVVAERAAAAA</sequence>
<dbReference type="SUPFAM" id="SSF57783">
    <property type="entry name" value="Zinc beta-ribbon"/>
    <property type="match status" value="1"/>
</dbReference>
<dbReference type="AlphaFoldDB" id="A0A7W4IVS7"/>
<dbReference type="InterPro" id="IPR025054">
    <property type="entry name" value="DUF3991"/>
</dbReference>